<dbReference type="EC" id="3.6.1.56" evidence="14"/>
<evidence type="ECO:0000256" key="18">
    <source>
        <dbReference type="ARBA" id="ARBA00030682"/>
    </source>
</evidence>
<dbReference type="PROSITE" id="PS00893">
    <property type="entry name" value="NUDIX_BOX"/>
    <property type="match status" value="1"/>
</dbReference>
<accession>A0A2U1TAW4</accession>
<comment type="catalytic activity">
    <reaction evidence="21">
        <text>N(6)-methyl-ATP + H2O = N(6)-methyl-AMP + diphosphate + H(+)</text>
        <dbReference type="Rhea" id="RHEA:67608"/>
        <dbReference type="ChEBI" id="CHEBI:15377"/>
        <dbReference type="ChEBI" id="CHEBI:15378"/>
        <dbReference type="ChEBI" id="CHEBI:33019"/>
        <dbReference type="ChEBI" id="CHEBI:144842"/>
        <dbReference type="ChEBI" id="CHEBI:172873"/>
    </reaction>
    <physiologicalReaction direction="left-to-right" evidence="21">
        <dbReference type="Rhea" id="RHEA:67609"/>
    </physiologicalReaction>
</comment>
<evidence type="ECO:0000256" key="21">
    <source>
        <dbReference type="ARBA" id="ARBA00048002"/>
    </source>
</evidence>
<evidence type="ECO:0000256" key="4">
    <source>
        <dbReference type="ARBA" id="ARBA00011245"/>
    </source>
</evidence>
<evidence type="ECO:0000256" key="19">
    <source>
        <dbReference type="ARBA" id="ARBA00031927"/>
    </source>
</evidence>
<evidence type="ECO:0000313" key="27">
    <source>
        <dbReference type="EMBL" id="PWC06027.1"/>
    </source>
</evidence>
<evidence type="ECO:0000256" key="2">
    <source>
        <dbReference type="ARBA" id="ARBA00004496"/>
    </source>
</evidence>
<evidence type="ECO:0000256" key="1">
    <source>
        <dbReference type="ARBA" id="ARBA00001946"/>
    </source>
</evidence>
<comment type="caution">
    <text evidence="27">The sequence shown here is derived from an EMBL/GenBank/DDBJ whole genome shotgun (WGS) entry which is preliminary data.</text>
</comment>
<dbReference type="GO" id="GO:0046872">
    <property type="term" value="F:metal ion binding"/>
    <property type="evidence" value="ECO:0007669"/>
    <property type="project" value="UniProtKB-KW"/>
</dbReference>
<comment type="catalytic activity">
    <reaction evidence="11">
        <text>2-oxo-dATP + H2O = 2-oxo-dAMP + diphosphate + H(+)</text>
        <dbReference type="Rhea" id="RHEA:31583"/>
        <dbReference type="ChEBI" id="CHEBI:15377"/>
        <dbReference type="ChEBI" id="CHEBI:15378"/>
        <dbReference type="ChEBI" id="CHEBI:33019"/>
        <dbReference type="ChEBI" id="CHEBI:63212"/>
        <dbReference type="ChEBI" id="CHEBI:77897"/>
        <dbReference type="EC" id="3.6.1.56"/>
    </reaction>
    <physiologicalReaction direction="left-to-right" evidence="11">
        <dbReference type="Rhea" id="RHEA:31584"/>
    </physiologicalReaction>
</comment>
<comment type="catalytic activity">
    <reaction evidence="10">
        <text>8-oxo-dATP + H2O = 8-oxo-dAMP + diphosphate + H(+)</text>
        <dbReference type="Rhea" id="RHEA:65396"/>
        <dbReference type="ChEBI" id="CHEBI:15377"/>
        <dbReference type="ChEBI" id="CHEBI:15378"/>
        <dbReference type="ChEBI" id="CHEBI:33019"/>
        <dbReference type="ChEBI" id="CHEBI:71361"/>
        <dbReference type="ChEBI" id="CHEBI:172871"/>
    </reaction>
    <physiologicalReaction direction="left-to-right" evidence="10">
        <dbReference type="Rhea" id="RHEA:65397"/>
    </physiologicalReaction>
</comment>
<dbReference type="AlphaFoldDB" id="A0A2U1TAW4"/>
<dbReference type="PROSITE" id="PS51462">
    <property type="entry name" value="NUDIX"/>
    <property type="match status" value="1"/>
</dbReference>
<dbReference type="GO" id="GO:0008828">
    <property type="term" value="F:dATP diphosphatase activity"/>
    <property type="evidence" value="ECO:0007669"/>
    <property type="project" value="UniProtKB-EC"/>
</dbReference>
<dbReference type="InterPro" id="IPR020476">
    <property type="entry name" value="Nudix_hydrolase"/>
</dbReference>
<feature type="domain" description="Nudix hydrolase" evidence="26">
    <location>
        <begin position="7"/>
        <end position="141"/>
    </location>
</feature>
<evidence type="ECO:0000256" key="20">
    <source>
        <dbReference type="ARBA" id="ARBA00032071"/>
    </source>
</evidence>
<comment type="subcellular location">
    <subcellularLocation>
        <location evidence="2">Cytoplasm</location>
    </subcellularLocation>
</comment>
<evidence type="ECO:0000256" key="10">
    <source>
        <dbReference type="ARBA" id="ARBA00024448"/>
    </source>
</evidence>
<keyword evidence="28" id="KW-1185">Reference proteome</keyword>
<comment type="function">
    <text evidence="24">Oxidized purine nucleoside triphosphate hydrolase which is a prominent sanitizer of the oxidized nucleotide pool. Catalyzes the hydrolysis of 2-oxo-dATP (2-hydroxy-dATP) into 2-oxo-dAMP. Also has a significant hydrolase activity toward 2-oxo-ATP, 8-oxo-dGTP and 8-oxo-dATP. Through the hydrolysis of oxidized purine nucleoside triphosphates, prevents their incorporation into DNA and the subsequent transversions A:T to C:G and G:C to T:A. Also catalyzes the hydrolysis of methylated purine nucleoside triphosphate preventing their integration into DNA. Through this antimutagenic activity protects cells from oxidative stress.</text>
</comment>
<dbReference type="PRINTS" id="PR01403">
    <property type="entry name" value="8OXTPHPHTASE"/>
</dbReference>
<evidence type="ECO:0000256" key="14">
    <source>
        <dbReference type="ARBA" id="ARBA00026103"/>
    </source>
</evidence>
<comment type="catalytic activity">
    <reaction evidence="22">
        <text>O(6)-methyl-dGTP + H2O = O(6)-methyl-dGMP + diphosphate + H(+)</text>
        <dbReference type="Rhea" id="RHEA:67600"/>
        <dbReference type="ChEBI" id="CHEBI:15377"/>
        <dbReference type="ChEBI" id="CHEBI:15378"/>
        <dbReference type="ChEBI" id="CHEBI:33019"/>
        <dbReference type="ChEBI" id="CHEBI:169974"/>
        <dbReference type="ChEBI" id="CHEBI:169975"/>
    </reaction>
    <physiologicalReaction direction="left-to-right" evidence="22">
        <dbReference type="Rhea" id="RHEA:67601"/>
    </physiologicalReaction>
</comment>
<evidence type="ECO:0000256" key="15">
    <source>
        <dbReference type="ARBA" id="ARBA00026218"/>
    </source>
</evidence>
<dbReference type="InterPro" id="IPR015797">
    <property type="entry name" value="NUDIX_hydrolase-like_dom_sf"/>
</dbReference>
<dbReference type="CDD" id="cd03427">
    <property type="entry name" value="NUDIX_MTH1_Nudt1"/>
    <property type="match status" value="1"/>
</dbReference>
<evidence type="ECO:0000256" key="9">
    <source>
        <dbReference type="ARBA" id="ARBA00022884"/>
    </source>
</evidence>
<dbReference type="RefSeq" id="WP_108963563.1">
    <property type="nucleotide sequence ID" value="NZ_QEFB01000017.1"/>
</dbReference>
<dbReference type="SUPFAM" id="SSF55811">
    <property type="entry name" value="Nudix"/>
    <property type="match status" value="1"/>
</dbReference>
<dbReference type="PANTHER" id="PTHR43758:SF2">
    <property type="entry name" value="OXIDIZED PURINE NUCLEOSIDE TRIPHOSPHATE HYDROLASE"/>
    <property type="match status" value="1"/>
</dbReference>
<comment type="cofactor">
    <cofactor evidence="1">
        <name>Mg(2+)</name>
        <dbReference type="ChEBI" id="CHEBI:18420"/>
    </cofactor>
</comment>
<evidence type="ECO:0000256" key="24">
    <source>
        <dbReference type="ARBA" id="ARBA00053094"/>
    </source>
</evidence>
<comment type="similarity">
    <text evidence="3 25">Belongs to the Nudix hydrolase family.</text>
</comment>
<comment type="catalytic activity">
    <reaction evidence="12">
        <text>8-oxo-dGTP + H2O = 8-oxo-dGMP + diphosphate + H(+)</text>
        <dbReference type="Rhea" id="RHEA:31575"/>
        <dbReference type="ChEBI" id="CHEBI:15377"/>
        <dbReference type="ChEBI" id="CHEBI:15378"/>
        <dbReference type="ChEBI" id="CHEBI:33019"/>
        <dbReference type="ChEBI" id="CHEBI:63224"/>
        <dbReference type="ChEBI" id="CHEBI:77896"/>
    </reaction>
    <physiologicalReaction direction="left-to-right" evidence="12">
        <dbReference type="Rhea" id="RHEA:31576"/>
    </physiologicalReaction>
</comment>
<comment type="subunit">
    <text evidence="4">Monomer.</text>
</comment>
<reference evidence="28" key="1">
    <citation type="submission" date="2018-04" db="EMBL/GenBank/DDBJ databases">
        <authorList>
            <person name="Liu S."/>
            <person name="Wang Z."/>
            <person name="Li J."/>
        </authorList>
    </citation>
    <scope>NUCLEOTIDE SEQUENCE [LARGE SCALE GENOMIC DNA]</scope>
    <source>
        <strain evidence="28">622</strain>
    </source>
</reference>
<evidence type="ECO:0000256" key="25">
    <source>
        <dbReference type="RuleBase" id="RU003476"/>
    </source>
</evidence>
<dbReference type="Pfam" id="PF00293">
    <property type="entry name" value="NUDIX"/>
    <property type="match status" value="1"/>
</dbReference>
<dbReference type="InterPro" id="IPR000086">
    <property type="entry name" value="NUDIX_hydrolase_dom"/>
</dbReference>
<dbReference type="GO" id="GO:0003723">
    <property type="term" value="F:RNA binding"/>
    <property type="evidence" value="ECO:0007669"/>
    <property type="project" value="UniProtKB-KW"/>
</dbReference>
<comment type="catalytic activity">
    <reaction evidence="23">
        <text>N(6)-methyl-dATP + H2O = N(6)-methyl-dAMP + diphosphate + H(+)</text>
        <dbReference type="Rhea" id="RHEA:67604"/>
        <dbReference type="ChEBI" id="CHEBI:15377"/>
        <dbReference type="ChEBI" id="CHEBI:15378"/>
        <dbReference type="ChEBI" id="CHEBI:33019"/>
        <dbReference type="ChEBI" id="CHEBI:169976"/>
        <dbReference type="ChEBI" id="CHEBI:172872"/>
    </reaction>
    <physiologicalReaction direction="left-to-right" evidence="23">
        <dbReference type="Rhea" id="RHEA:67605"/>
    </physiologicalReaction>
</comment>
<dbReference type="PRINTS" id="PR00502">
    <property type="entry name" value="NUDIXFAMILY"/>
</dbReference>
<keyword evidence="5" id="KW-0963">Cytoplasm</keyword>
<evidence type="ECO:0000256" key="22">
    <source>
        <dbReference type="ARBA" id="ARBA00048894"/>
    </source>
</evidence>
<name>A0A2U1TAW4_9MICO</name>
<evidence type="ECO:0000256" key="5">
    <source>
        <dbReference type="ARBA" id="ARBA00022490"/>
    </source>
</evidence>
<organism evidence="27 28">
    <name type="scientific">Mycetocola zhujimingii</name>
    <dbReference type="NCBI Taxonomy" id="2079792"/>
    <lineage>
        <taxon>Bacteria</taxon>
        <taxon>Bacillati</taxon>
        <taxon>Actinomycetota</taxon>
        <taxon>Actinomycetes</taxon>
        <taxon>Micrococcales</taxon>
        <taxon>Microbacteriaceae</taxon>
        <taxon>Mycetocola</taxon>
    </lineage>
</organism>
<keyword evidence="6" id="KW-0479">Metal-binding</keyword>
<evidence type="ECO:0000256" key="7">
    <source>
        <dbReference type="ARBA" id="ARBA00022801"/>
    </source>
</evidence>
<evidence type="ECO:0000256" key="6">
    <source>
        <dbReference type="ARBA" id="ARBA00022723"/>
    </source>
</evidence>
<evidence type="ECO:0000256" key="8">
    <source>
        <dbReference type="ARBA" id="ARBA00022842"/>
    </source>
</evidence>
<evidence type="ECO:0000256" key="11">
    <source>
        <dbReference type="ARBA" id="ARBA00024459"/>
    </source>
</evidence>
<dbReference type="Proteomes" id="UP000244962">
    <property type="component" value="Unassembled WGS sequence"/>
</dbReference>
<evidence type="ECO:0000256" key="16">
    <source>
        <dbReference type="ARBA" id="ARBA00029673"/>
    </source>
</evidence>
<dbReference type="Gene3D" id="3.90.79.10">
    <property type="entry name" value="Nucleoside Triphosphate Pyrophosphohydrolase"/>
    <property type="match status" value="1"/>
</dbReference>
<evidence type="ECO:0000256" key="13">
    <source>
        <dbReference type="ARBA" id="ARBA00024596"/>
    </source>
</evidence>
<evidence type="ECO:0000256" key="3">
    <source>
        <dbReference type="ARBA" id="ARBA00005582"/>
    </source>
</evidence>
<evidence type="ECO:0000256" key="17">
    <source>
        <dbReference type="ARBA" id="ARBA00030634"/>
    </source>
</evidence>
<proteinExistence type="inferred from homology"/>
<evidence type="ECO:0000256" key="23">
    <source>
        <dbReference type="ARBA" id="ARBA00049032"/>
    </source>
</evidence>
<gene>
    <name evidence="27" type="ORF">DF223_13405</name>
</gene>
<dbReference type="PANTHER" id="PTHR43758">
    <property type="entry name" value="7,8-DIHYDRO-8-OXOGUANINE TRIPHOSPHATASE"/>
    <property type="match status" value="1"/>
</dbReference>
<dbReference type="EMBL" id="QEFB01000017">
    <property type="protein sequence ID" value="PWC06027.1"/>
    <property type="molecule type" value="Genomic_DNA"/>
</dbReference>
<dbReference type="InterPro" id="IPR003563">
    <property type="entry name" value="8ODP"/>
</dbReference>
<keyword evidence="8" id="KW-0460">Magnesium</keyword>
<dbReference type="GO" id="GO:0042262">
    <property type="term" value="P:DNA protection"/>
    <property type="evidence" value="ECO:0007669"/>
    <property type="project" value="InterPro"/>
</dbReference>
<evidence type="ECO:0000313" key="28">
    <source>
        <dbReference type="Proteomes" id="UP000244962"/>
    </source>
</evidence>
<protein>
    <recommendedName>
        <fullName evidence="15">Oxidized purine nucleoside triphosphate hydrolase</fullName>
        <ecNumber evidence="14">3.6.1.56</ecNumber>
    </recommendedName>
    <alternativeName>
        <fullName evidence="19">2-hydroxy-dATP diphosphatase</fullName>
    </alternativeName>
    <alternativeName>
        <fullName evidence="18">7,8-dihydro-8-oxoguanine triphosphatase</fullName>
    </alternativeName>
    <alternativeName>
        <fullName evidence="17">8-oxo-dGTPase</fullName>
    </alternativeName>
    <alternativeName>
        <fullName evidence="20">Methylated purine nucleoside triphosphate hydrolase</fullName>
    </alternativeName>
    <alternativeName>
        <fullName evidence="16">Nucleoside diphosphate-linked moiety X motif 1</fullName>
    </alternativeName>
</protein>
<dbReference type="GO" id="GO:0005737">
    <property type="term" value="C:cytoplasm"/>
    <property type="evidence" value="ECO:0007669"/>
    <property type="project" value="UniProtKB-SubCell"/>
</dbReference>
<sequence>MTESPADVPEVCVCYILDETPEDGYRVLLGEKKKGLGLGKLVGPGGKLEPGETPAQAAVREVFEESGLRVIEDDLVLLGRIRYEFPTREAWSQVSWVFATRSWHGDTIESDELLLRWHRVDAIPFDRMWDDAKYWLPGVLASPDAGDVIERRFVFGADLSTVIESDHPLPTGAPTPGSRA</sequence>
<keyword evidence="7 25" id="KW-0378">Hydrolase</keyword>
<comment type="catalytic activity">
    <reaction evidence="13">
        <text>2-oxo-ATP + H2O = 2-oxo-AMP + diphosphate + H(+)</text>
        <dbReference type="Rhea" id="RHEA:67392"/>
        <dbReference type="ChEBI" id="CHEBI:15377"/>
        <dbReference type="ChEBI" id="CHEBI:15378"/>
        <dbReference type="ChEBI" id="CHEBI:33019"/>
        <dbReference type="ChEBI" id="CHEBI:71395"/>
        <dbReference type="ChEBI" id="CHEBI:172878"/>
    </reaction>
    <physiologicalReaction direction="left-to-right" evidence="13">
        <dbReference type="Rhea" id="RHEA:67393"/>
    </physiologicalReaction>
</comment>
<keyword evidence="9" id="KW-0694">RNA-binding</keyword>
<evidence type="ECO:0000256" key="12">
    <source>
        <dbReference type="ARBA" id="ARBA00024486"/>
    </source>
</evidence>
<dbReference type="InterPro" id="IPR020084">
    <property type="entry name" value="NUDIX_hydrolase_CS"/>
</dbReference>
<dbReference type="GO" id="GO:0008413">
    <property type="term" value="F:8-oxo-7,8-dihydroguanosine triphosphate pyrophosphatase activity"/>
    <property type="evidence" value="ECO:0007669"/>
    <property type="project" value="InterPro"/>
</dbReference>
<evidence type="ECO:0000259" key="26">
    <source>
        <dbReference type="PROSITE" id="PS51462"/>
    </source>
</evidence>